<name>A0A7W9A5S7_9CAUL</name>
<feature type="region of interest" description="Disordered" evidence="1">
    <location>
        <begin position="40"/>
        <end position="72"/>
    </location>
</feature>
<comment type="caution">
    <text evidence="2">The sequence shown here is derived from an EMBL/GenBank/DDBJ whole genome shotgun (WGS) entry which is preliminary data.</text>
</comment>
<proteinExistence type="predicted"/>
<evidence type="ECO:0000313" key="2">
    <source>
        <dbReference type="EMBL" id="MBB5661550.1"/>
    </source>
</evidence>
<evidence type="ECO:0000256" key="1">
    <source>
        <dbReference type="SAM" id="MobiDB-lite"/>
    </source>
</evidence>
<dbReference type="AlphaFoldDB" id="A0A7W9A5S7"/>
<protein>
    <submittedName>
        <fullName evidence="2">Uncharacterized protein</fullName>
    </submittedName>
</protein>
<sequence length="72" mass="7537">MSRPKKSLSPGFKLFIAFCIICTLAVSGFVVFGDQLGLRPAAPMDGDDVPSTARDAPTPRVGDNLGKKRSGG</sequence>
<evidence type="ECO:0000313" key="3">
    <source>
        <dbReference type="Proteomes" id="UP000548978"/>
    </source>
</evidence>
<gene>
    <name evidence="2" type="ORF">FHS65_002313</name>
</gene>
<keyword evidence="3" id="KW-1185">Reference proteome</keyword>
<dbReference type="RefSeq" id="WP_123286001.1">
    <property type="nucleotide sequence ID" value="NZ_JACIJB010000012.1"/>
</dbReference>
<dbReference type="Proteomes" id="UP000548978">
    <property type="component" value="Unassembled WGS sequence"/>
</dbReference>
<organism evidence="2 3">
    <name type="scientific">Brevundimonas halotolerans</name>
    <dbReference type="NCBI Taxonomy" id="69670"/>
    <lineage>
        <taxon>Bacteria</taxon>
        <taxon>Pseudomonadati</taxon>
        <taxon>Pseudomonadota</taxon>
        <taxon>Alphaproteobacteria</taxon>
        <taxon>Caulobacterales</taxon>
        <taxon>Caulobacteraceae</taxon>
        <taxon>Brevundimonas</taxon>
    </lineage>
</organism>
<dbReference type="EMBL" id="JACIJB010000012">
    <property type="protein sequence ID" value="MBB5661550.1"/>
    <property type="molecule type" value="Genomic_DNA"/>
</dbReference>
<reference evidence="2 3" key="1">
    <citation type="submission" date="2020-08" db="EMBL/GenBank/DDBJ databases">
        <title>Genomic Encyclopedia of Type Strains, Phase IV (KMG-IV): sequencing the most valuable type-strain genomes for metagenomic binning, comparative biology and taxonomic classification.</title>
        <authorList>
            <person name="Goeker M."/>
        </authorList>
    </citation>
    <scope>NUCLEOTIDE SEQUENCE [LARGE SCALE GENOMIC DNA]</scope>
    <source>
        <strain evidence="2 3">DSM 24448</strain>
    </source>
</reference>
<accession>A0A7W9A5S7</accession>